<dbReference type="Proteomes" id="UP000030645">
    <property type="component" value="Unassembled WGS sequence"/>
</dbReference>
<protein>
    <submittedName>
        <fullName evidence="5">Acyl-CoA-binding domain-containing protein 3</fullName>
    </submittedName>
</protein>
<dbReference type="eggNOG" id="KOG0817">
    <property type="taxonomic scope" value="Eukaryota"/>
</dbReference>
<dbReference type="PANTHER" id="PTHR23310">
    <property type="entry name" value="ACYL-COA-BINDING PROTEIN, ACBP"/>
    <property type="match status" value="1"/>
</dbReference>
<dbReference type="Pfam" id="PF00887">
    <property type="entry name" value="ACBP"/>
    <property type="match status" value="1"/>
</dbReference>
<feature type="domain" description="ACB" evidence="4">
    <location>
        <begin position="167"/>
        <end position="226"/>
    </location>
</feature>
<name>W9QMK4_9ROSA</name>
<evidence type="ECO:0000256" key="2">
    <source>
        <dbReference type="ARBA" id="ARBA00023121"/>
    </source>
</evidence>
<keyword evidence="2" id="KW-0446">Lipid-binding</keyword>
<dbReference type="PROSITE" id="PS51228">
    <property type="entry name" value="ACB_2"/>
    <property type="match status" value="1"/>
</dbReference>
<dbReference type="STRING" id="981085.W9QMK4"/>
<dbReference type="GO" id="GO:0000062">
    <property type="term" value="F:fatty-acyl-CoA binding"/>
    <property type="evidence" value="ECO:0007669"/>
    <property type="project" value="InterPro"/>
</dbReference>
<dbReference type="InterPro" id="IPR014352">
    <property type="entry name" value="FERM/acyl-CoA-bd_prot_sf"/>
</dbReference>
<evidence type="ECO:0000256" key="1">
    <source>
        <dbReference type="ARBA" id="ARBA00005567"/>
    </source>
</evidence>
<keyword evidence="6" id="KW-1185">Reference proteome</keyword>
<dbReference type="EMBL" id="KE343405">
    <property type="protein sequence ID" value="EXB28748.1"/>
    <property type="molecule type" value="Genomic_DNA"/>
</dbReference>
<sequence length="226" mass="25286">MELFLELASTVALTLLLCYFIGKLVSSSPNGGTMNRDGKIGVRDCNFRVESAVRGSEIEERFDIIEKVEGEEVLKNLSVEEFVNGSEIEEDEASGEKLVEQESYGENRGFSEREEGNIGEIEVCSSNNDEMSGSKCECEEKDEDRVKEGFLSDEEEDDWVGIERTELERLFGEALVFVGSRSNYDKVSGMENDLKLKLYGLHKIATQGPCLDPQPMALKVSARAKW</sequence>
<evidence type="ECO:0000313" key="6">
    <source>
        <dbReference type="Proteomes" id="UP000030645"/>
    </source>
</evidence>
<accession>W9QMK4</accession>
<dbReference type="AlphaFoldDB" id="W9QMK4"/>
<dbReference type="GO" id="GO:0006631">
    <property type="term" value="P:fatty acid metabolic process"/>
    <property type="evidence" value="ECO:0007669"/>
    <property type="project" value="TreeGrafter"/>
</dbReference>
<dbReference type="SUPFAM" id="SSF47027">
    <property type="entry name" value="Acyl-CoA binding protein"/>
    <property type="match status" value="1"/>
</dbReference>
<dbReference type="PANTHER" id="PTHR23310:SF105">
    <property type="entry name" value="ACYL-COA-BINDING DOMAIN-CONTAINING PROTEIN 5"/>
    <property type="match status" value="1"/>
</dbReference>
<evidence type="ECO:0000256" key="3">
    <source>
        <dbReference type="SAM" id="MobiDB-lite"/>
    </source>
</evidence>
<dbReference type="Gene3D" id="1.20.80.10">
    <property type="match status" value="1"/>
</dbReference>
<reference evidence="6" key="1">
    <citation type="submission" date="2013-01" db="EMBL/GenBank/DDBJ databases">
        <title>Draft Genome Sequence of a Mulberry Tree, Morus notabilis C.K. Schneid.</title>
        <authorList>
            <person name="He N."/>
            <person name="Zhao S."/>
        </authorList>
    </citation>
    <scope>NUCLEOTIDE SEQUENCE</scope>
</reference>
<proteinExistence type="inferred from homology"/>
<gene>
    <name evidence="5" type="ORF">L484_009434</name>
</gene>
<evidence type="ECO:0000259" key="4">
    <source>
        <dbReference type="PROSITE" id="PS51228"/>
    </source>
</evidence>
<dbReference type="InterPro" id="IPR035984">
    <property type="entry name" value="Acyl-CoA-binding_sf"/>
</dbReference>
<organism evidence="5 6">
    <name type="scientific">Morus notabilis</name>
    <dbReference type="NCBI Taxonomy" id="981085"/>
    <lineage>
        <taxon>Eukaryota</taxon>
        <taxon>Viridiplantae</taxon>
        <taxon>Streptophyta</taxon>
        <taxon>Embryophyta</taxon>
        <taxon>Tracheophyta</taxon>
        <taxon>Spermatophyta</taxon>
        <taxon>Magnoliopsida</taxon>
        <taxon>eudicotyledons</taxon>
        <taxon>Gunneridae</taxon>
        <taxon>Pentapetalae</taxon>
        <taxon>rosids</taxon>
        <taxon>fabids</taxon>
        <taxon>Rosales</taxon>
        <taxon>Moraceae</taxon>
        <taxon>Moreae</taxon>
        <taxon>Morus</taxon>
    </lineage>
</organism>
<feature type="region of interest" description="Disordered" evidence="3">
    <location>
        <begin position="90"/>
        <end position="111"/>
    </location>
</feature>
<dbReference type="InterPro" id="IPR000582">
    <property type="entry name" value="Acyl-CoA-binding_protein"/>
</dbReference>
<evidence type="ECO:0000313" key="5">
    <source>
        <dbReference type="EMBL" id="EXB28748.1"/>
    </source>
</evidence>
<comment type="similarity">
    <text evidence="1">Belongs to the ACBP family.</text>
</comment>